<protein>
    <submittedName>
        <fullName evidence="1">Myosin light chain kinase</fullName>
    </submittedName>
</protein>
<proteinExistence type="predicted"/>
<name>Q7LZ16_CHICK</name>
<reference evidence="1" key="1">
    <citation type="journal article" date="1992" name="J. Biol. Chem.">
        <title>Biochemical properties of chimeric skeletal and smooth muscle myosin light chain kinases.</title>
        <authorList>
            <person name="Leachman S.A."/>
            <person name="Gallagher P.J."/>
            <person name="Herring B.P."/>
            <person name="McPhaul M.J."/>
            <person name="Stull J.T."/>
        </authorList>
    </citation>
    <scope>NUCLEOTIDE SEQUENCE</scope>
</reference>
<dbReference type="PIR" id="A42411">
    <property type="entry name" value="A42411"/>
</dbReference>
<organism evidence="1">
    <name type="scientific">Gallus gallus</name>
    <name type="common">Chicken</name>
    <dbReference type="NCBI Taxonomy" id="9031"/>
    <lineage>
        <taxon>Eukaryota</taxon>
        <taxon>Metazoa</taxon>
        <taxon>Chordata</taxon>
        <taxon>Craniata</taxon>
        <taxon>Vertebrata</taxon>
        <taxon>Euteleostomi</taxon>
        <taxon>Archelosauria</taxon>
        <taxon>Archosauria</taxon>
        <taxon>Dinosauria</taxon>
        <taxon>Saurischia</taxon>
        <taxon>Theropoda</taxon>
        <taxon>Coelurosauria</taxon>
        <taxon>Aves</taxon>
        <taxon>Neognathae</taxon>
        <taxon>Galloanserae</taxon>
        <taxon>Galliformes</taxon>
        <taxon>Phasianidae</taxon>
        <taxon>Phasianinae</taxon>
        <taxon>Gallus</taxon>
    </lineage>
</organism>
<evidence type="ECO:0000313" key="1">
    <source>
        <dbReference type="PIR" id="A42411"/>
    </source>
</evidence>
<sequence length="16" mass="1600">RGPAPAGVKDTPLSPH</sequence>
<dbReference type="AlphaFoldDB" id="Q7LZ16"/>
<accession>Q7LZ16</accession>